<comment type="caution">
    <text evidence="3">The sequence shown here is derived from an EMBL/GenBank/DDBJ whole genome shotgun (WGS) entry which is preliminary data.</text>
</comment>
<dbReference type="EMBL" id="BOMV01000023">
    <property type="protein sequence ID" value="GIE95069.1"/>
    <property type="molecule type" value="Genomic_DNA"/>
</dbReference>
<dbReference type="Gene3D" id="3.40.50.300">
    <property type="entry name" value="P-loop containing nucleotide triphosphate hydrolases"/>
    <property type="match status" value="1"/>
</dbReference>
<protein>
    <recommendedName>
        <fullName evidence="2">TIR domain-containing protein</fullName>
    </recommendedName>
</protein>
<accession>A0A919JWV0</accession>
<dbReference type="InterPro" id="IPR027417">
    <property type="entry name" value="P-loop_NTPase"/>
</dbReference>
<keyword evidence="4" id="KW-1185">Reference proteome</keyword>
<dbReference type="InterPro" id="IPR019734">
    <property type="entry name" value="TPR_rpt"/>
</dbReference>
<feature type="domain" description="TIR" evidence="2">
    <location>
        <begin position="4"/>
        <end position="140"/>
    </location>
</feature>
<dbReference type="Proteomes" id="UP000636960">
    <property type="component" value="Unassembled WGS sequence"/>
</dbReference>
<feature type="compositionally biased region" description="Low complexity" evidence="1">
    <location>
        <begin position="144"/>
        <end position="155"/>
    </location>
</feature>
<dbReference type="AlphaFoldDB" id="A0A919JWV0"/>
<dbReference type="SUPFAM" id="SSF52200">
    <property type="entry name" value="Toll/Interleukin receptor TIR domain"/>
    <property type="match status" value="1"/>
</dbReference>
<dbReference type="SMART" id="SM00028">
    <property type="entry name" value="TPR"/>
    <property type="match status" value="3"/>
</dbReference>
<evidence type="ECO:0000259" key="2">
    <source>
        <dbReference type="PROSITE" id="PS50104"/>
    </source>
</evidence>
<reference evidence="3" key="1">
    <citation type="submission" date="2021-01" db="EMBL/GenBank/DDBJ databases">
        <title>Whole genome shotgun sequence of Actinoplanes rishiriensis NBRC 108556.</title>
        <authorList>
            <person name="Komaki H."/>
            <person name="Tamura T."/>
        </authorList>
    </citation>
    <scope>NUCLEOTIDE SEQUENCE</scope>
    <source>
        <strain evidence="3">NBRC 108556</strain>
    </source>
</reference>
<name>A0A919JWV0_9ACTN</name>
<dbReference type="SUPFAM" id="SSF48452">
    <property type="entry name" value="TPR-like"/>
    <property type="match status" value="1"/>
</dbReference>
<dbReference type="InterPro" id="IPR035897">
    <property type="entry name" value="Toll_tir_struct_dom_sf"/>
</dbReference>
<sequence length="776" mass="83570">MASTSYDVFLSYRRSDAAAVERIADQLVAARVKPFLDRWELVPGDAWQEGLESALGRSTVCAVLIGPQGLGPWQNEELRSAIEERVSSRGYRVIPVFLPGTEPKPENLPRFLRRYTACTFETADDPEGMRRLLAGIRGEAPGRGAAATAEAPGHGMPVATEGPKIRPALGVETITWRRSRVVDEALDAYRAAPMPIVLHGLAGMGKTVAACHVVEELVAEDGREVVAVPAAPTSAADSTWALGFLAPGTDKGPLLDLLRDRIAEYASRDVVLVLDGLRLAPGDWAAAVLEQLAGGCRATVVITADRRPEPVLPLHAVAVPPLSEAESVAFIEHYARLFRLDLEPDRLAREIRPALLSYPISLRALLGLARTTPASLLAASLARAAPPDLAAGLVAGLDPDDLRMLALADVVAGAPVAGLLAAAVPLPATFGESLARLVDRCLVHLVADTVEVPALVADAIDRTHPDERAGAVAEVRAALAAAAADPGCSADVLAVVYAAVVARAAADEDWESVTGLCTEPLLERLNLHGRWKEYLLLLRLRVTAADRAGVTGDRIDYRLRLIRKLSQSRDFSGAWETLHEVAGVIDRSAPQRRAEYLSHRGFLNHLERDAEAAQADLTEALELHRANDNAYGLLIVFKLLGHLHLGRHDYALAAPPYREALAIAEEIGDTKQRLEIESSLAVCESHLDGAEVAERRLRRVIEELEAGDFRPELARTLLNLTVVLESQDRLAEARETALRGARIATPDTSITVILEAMADRISRRVPALGYRRTGGS</sequence>
<evidence type="ECO:0000256" key="1">
    <source>
        <dbReference type="SAM" id="MobiDB-lite"/>
    </source>
</evidence>
<proteinExistence type="predicted"/>
<organism evidence="3 4">
    <name type="scientific">Paractinoplanes rishiriensis</name>
    <dbReference type="NCBI Taxonomy" id="1050105"/>
    <lineage>
        <taxon>Bacteria</taxon>
        <taxon>Bacillati</taxon>
        <taxon>Actinomycetota</taxon>
        <taxon>Actinomycetes</taxon>
        <taxon>Micromonosporales</taxon>
        <taxon>Micromonosporaceae</taxon>
        <taxon>Paractinoplanes</taxon>
    </lineage>
</organism>
<dbReference type="PROSITE" id="PS50104">
    <property type="entry name" value="TIR"/>
    <property type="match status" value="1"/>
</dbReference>
<dbReference type="Gene3D" id="3.40.50.10140">
    <property type="entry name" value="Toll/interleukin-1 receptor homology (TIR) domain"/>
    <property type="match status" value="1"/>
</dbReference>
<gene>
    <name evidence="3" type="ORF">Ari01nite_25340</name>
</gene>
<evidence type="ECO:0000313" key="3">
    <source>
        <dbReference type="EMBL" id="GIE95069.1"/>
    </source>
</evidence>
<dbReference type="GO" id="GO:0007165">
    <property type="term" value="P:signal transduction"/>
    <property type="evidence" value="ECO:0007669"/>
    <property type="project" value="InterPro"/>
</dbReference>
<feature type="region of interest" description="Disordered" evidence="1">
    <location>
        <begin position="144"/>
        <end position="163"/>
    </location>
</feature>
<dbReference type="Pfam" id="PF13676">
    <property type="entry name" value="TIR_2"/>
    <property type="match status" value="1"/>
</dbReference>
<dbReference type="Gene3D" id="1.25.40.10">
    <property type="entry name" value="Tetratricopeptide repeat domain"/>
    <property type="match status" value="1"/>
</dbReference>
<dbReference type="InterPro" id="IPR011990">
    <property type="entry name" value="TPR-like_helical_dom_sf"/>
</dbReference>
<dbReference type="RefSeq" id="WP_203781368.1">
    <property type="nucleotide sequence ID" value="NZ_BOMV01000023.1"/>
</dbReference>
<evidence type="ECO:0000313" key="4">
    <source>
        <dbReference type="Proteomes" id="UP000636960"/>
    </source>
</evidence>
<dbReference type="InterPro" id="IPR000157">
    <property type="entry name" value="TIR_dom"/>
</dbReference>
<dbReference type="SMART" id="SM00255">
    <property type="entry name" value="TIR"/>
    <property type="match status" value="1"/>
</dbReference>
<dbReference type="SUPFAM" id="SSF52540">
    <property type="entry name" value="P-loop containing nucleoside triphosphate hydrolases"/>
    <property type="match status" value="1"/>
</dbReference>